<dbReference type="PROSITE" id="PS01225">
    <property type="entry name" value="CTCK_2"/>
    <property type="match status" value="1"/>
</dbReference>
<dbReference type="InterPro" id="IPR000884">
    <property type="entry name" value="TSP1_rpt"/>
</dbReference>
<dbReference type="GO" id="GO:0007155">
    <property type="term" value="P:cell adhesion"/>
    <property type="evidence" value="ECO:0007669"/>
    <property type="project" value="TreeGrafter"/>
</dbReference>
<dbReference type="GO" id="GO:0045597">
    <property type="term" value="P:positive regulation of cell differentiation"/>
    <property type="evidence" value="ECO:0007669"/>
    <property type="project" value="TreeGrafter"/>
</dbReference>
<feature type="domain" description="CTCK" evidence="4">
    <location>
        <begin position="122"/>
        <end position="196"/>
    </location>
</feature>
<keyword evidence="1" id="KW-0732">Signal</keyword>
<proteinExistence type="predicted"/>
<reference evidence="6" key="1">
    <citation type="submission" date="2025-08" db="UniProtKB">
        <authorList>
            <consortium name="RefSeq"/>
        </authorList>
    </citation>
    <scope>IDENTIFICATION</scope>
</reference>
<dbReference type="GO" id="GO:0031012">
    <property type="term" value="C:extracellular matrix"/>
    <property type="evidence" value="ECO:0007669"/>
    <property type="project" value="TreeGrafter"/>
</dbReference>
<dbReference type="SUPFAM" id="SSF82895">
    <property type="entry name" value="TSP-1 type 1 repeat"/>
    <property type="match status" value="1"/>
</dbReference>
<dbReference type="InterPro" id="IPR050941">
    <property type="entry name" value="CCN"/>
</dbReference>
<dbReference type="SUPFAM" id="SSF57184">
    <property type="entry name" value="Growth factor receptor domain"/>
    <property type="match status" value="1"/>
</dbReference>
<keyword evidence="5" id="KW-1185">Reference proteome</keyword>
<dbReference type="RefSeq" id="XP_029633695.1">
    <property type="nucleotide sequence ID" value="XM_029777835.2"/>
</dbReference>
<comment type="caution">
    <text evidence="3">Lacks conserved residue(s) required for the propagation of feature annotation.</text>
</comment>
<dbReference type="GO" id="GO:0030335">
    <property type="term" value="P:positive regulation of cell migration"/>
    <property type="evidence" value="ECO:0007669"/>
    <property type="project" value="TreeGrafter"/>
</dbReference>
<dbReference type="SMART" id="SM00209">
    <property type="entry name" value="TSP1"/>
    <property type="match status" value="1"/>
</dbReference>
<dbReference type="GO" id="GO:0005178">
    <property type="term" value="F:integrin binding"/>
    <property type="evidence" value="ECO:0007669"/>
    <property type="project" value="TreeGrafter"/>
</dbReference>
<evidence type="ECO:0000256" key="3">
    <source>
        <dbReference type="PROSITE-ProRule" id="PRU00039"/>
    </source>
</evidence>
<evidence type="ECO:0000256" key="1">
    <source>
        <dbReference type="ARBA" id="ARBA00022729"/>
    </source>
</evidence>
<dbReference type="SMART" id="SM00041">
    <property type="entry name" value="CT"/>
    <property type="match status" value="1"/>
</dbReference>
<accession>A0A6P7S685</accession>
<protein>
    <submittedName>
        <fullName evidence="6">CCN family member 1-like</fullName>
    </submittedName>
</protein>
<dbReference type="AlphaFoldDB" id="A0A6P7S685"/>
<evidence type="ECO:0000313" key="5">
    <source>
        <dbReference type="Proteomes" id="UP000515154"/>
    </source>
</evidence>
<dbReference type="Proteomes" id="UP000515154">
    <property type="component" value="Linkage group LG3"/>
</dbReference>
<dbReference type="KEGG" id="osn:115209421"/>
<evidence type="ECO:0000259" key="4">
    <source>
        <dbReference type="PROSITE" id="PS01225"/>
    </source>
</evidence>
<dbReference type="InterPro" id="IPR036383">
    <property type="entry name" value="TSP1_rpt_sf"/>
</dbReference>
<dbReference type="PANTHER" id="PTHR11348">
    <property type="entry name" value="CONNECTIVE TISSUE GROWTH FACTOR-RELATED"/>
    <property type="match status" value="1"/>
</dbReference>
<keyword evidence="2" id="KW-1015">Disulfide bond</keyword>
<dbReference type="Gene3D" id="2.20.100.10">
    <property type="entry name" value="Thrombospondin type-1 (TSP1) repeat"/>
    <property type="match status" value="1"/>
</dbReference>
<dbReference type="InterPro" id="IPR006207">
    <property type="entry name" value="Cys_knot_C"/>
</dbReference>
<dbReference type="Pfam" id="PF19035">
    <property type="entry name" value="TSP1_CCN"/>
    <property type="match status" value="1"/>
</dbReference>
<evidence type="ECO:0000313" key="6">
    <source>
        <dbReference type="RefSeq" id="XP_029633695.1"/>
    </source>
</evidence>
<evidence type="ECO:0000256" key="2">
    <source>
        <dbReference type="ARBA" id="ARBA00023157"/>
    </source>
</evidence>
<sequence length="203" mass="23076">MCARQHGDRCSPKERCADGLYCQLSKETKGVGICKGVESLRVAPIEAKPSTLTQLPLTTTSPIRPPCAIVKSEWSACSASCGVGMSVRMNNDNLECEDVQQTRICFLRPCGEVVKSEKHKKCTPTAKAHEKYRIVFQDCRSVKEHRLKFCSNCKVNRCCYPQITRHRTIEFECSKRERVFLSFMWIKKCQCGHKCYANKIIDS</sequence>
<organism evidence="5 6">
    <name type="scientific">Octopus sinensis</name>
    <name type="common">East Asian common octopus</name>
    <dbReference type="NCBI Taxonomy" id="2607531"/>
    <lineage>
        <taxon>Eukaryota</taxon>
        <taxon>Metazoa</taxon>
        <taxon>Spiralia</taxon>
        <taxon>Lophotrochozoa</taxon>
        <taxon>Mollusca</taxon>
        <taxon>Cephalopoda</taxon>
        <taxon>Coleoidea</taxon>
        <taxon>Octopodiformes</taxon>
        <taxon>Octopoda</taxon>
        <taxon>Incirrata</taxon>
        <taxon>Octopodidae</taxon>
        <taxon>Octopus</taxon>
    </lineage>
</organism>
<dbReference type="GO" id="GO:0007165">
    <property type="term" value="P:signal transduction"/>
    <property type="evidence" value="ECO:0007669"/>
    <property type="project" value="InterPro"/>
</dbReference>
<dbReference type="PROSITE" id="PS50092">
    <property type="entry name" value="TSP1"/>
    <property type="match status" value="1"/>
</dbReference>
<dbReference type="GO" id="GO:0008201">
    <property type="term" value="F:heparin binding"/>
    <property type="evidence" value="ECO:0007669"/>
    <property type="project" value="TreeGrafter"/>
</dbReference>
<dbReference type="InterPro" id="IPR043973">
    <property type="entry name" value="TSP1_CCN"/>
</dbReference>
<dbReference type="InterPro" id="IPR009030">
    <property type="entry name" value="Growth_fac_rcpt_cys_sf"/>
</dbReference>
<dbReference type="PANTHER" id="PTHR11348:SF33">
    <property type="entry name" value="CELLULAR COMMUNICATION NETWORK FACTOR 1, LIKE 1 PRECURSOR-RELATED"/>
    <property type="match status" value="1"/>
</dbReference>
<dbReference type="GO" id="GO:0005615">
    <property type="term" value="C:extracellular space"/>
    <property type="evidence" value="ECO:0007669"/>
    <property type="project" value="TreeGrafter"/>
</dbReference>
<gene>
    <name evidence="6" type="primary">LOC115209421</name>
</gene>
<name>A0A6P7S685_9MOLL</name>